<dbReference type="EMBL" id="HG793130">
    <property type="protein sequence ID" value="CDK29354.1"/>
    <property type="molecule type" value="Genomic_DNA"/>
</dbReference>
<proteinExistence type="predicted"/>
<protein>
    <recommendedName>
        <fullName evidence="3">HIT domain-containing protein</fullName>
    </recommendedName>
</protein>
<dbReference type="STRING" id="1382522.W6MRL3"/>
<dbReference type="Gene3D" id="3.30.428.10">
    <property type="entry name" value="HIT-like"/>
    <property type="match status" value="1"/>
</dbReference>
<reference evidence="1" key="1">
    <citation type="submission" date="2013-12" db="EMBL/GenBank/DDBJ databases">
        <authorList>
            <person name="Genoscope - CEA"/>
        </authorList>
    </citation>
    <scope>NUCLEOTIDE SEQUENCE</scope>
    <source>
        <strain evidence="1">CBS 1993</strain>
    </source>
</reference>
<dbReference type="Proteomes" id="UP000019384">
    <property type="component" value="Unassembled WGS sequence"/>
</dbReference>
<dbReference type="RefSeq" id="XP_022461341.1">
    <property type="nucleotide sequence ID" value="XM_022600528.1"/>
</dbReference>
<evidence type="ECO:0000313" key="2">
    <source>
        <dbReference type="Proteomes" id="UP000019384"/>
    </source>
</evidence>
<accession>W6MRL3</accession>
<sequence>MASRILFSTFSVTSQVFYRTKFTYAVVNLKPIVPGHVSINRNSSLGFGRRR</sequence>
<evidence type="ECO:0008006" key="3">
    <source>
        <dbReference type="Google" id="ProtNLM"/>
    </source>
</evidence>
<dbReference type="GeneID" id="34522729"/>
<evidence type="ECO:0000313" key="1">
    <source>
        <dbReference type="EMBL" id="CDK29354.1"/>
    </source>
</evidence>
<dbReference type="AlphaFoldDB" id="W6MRL3"/>
<dbReference type="InterPro" id="IPR036265">
    <property type="entry name" value="HIT-like_sf"/>
</dbReference>
<reference evidence="1" key="2">
    <citation type="submission" date="2014-02" db="EMBL/GenBank/DDBJ databases">
        <title>Complete DNA sequence of /Kuraishia capsulata/ illustrates novel genomic features among budding yeasts (/Saccharomycotina/).</title>
        <authorList>
            <person name="Morales L."/>
            <person name="Noel B."/>
            <person name="Porcel B."/>
            <person name="Marcet-Houben M."/>
            <person name="Hullo M-F."/>
            <person name="Sacerdot C."/>
            <person name="Tekaia F."/>
            <person name="Leh-Louis V."/>
            <person name="Despons L."/>
            <person name="Khanna V."/>
            <person name="Aury J-M."/>
            <person name="Barbe V."/>
            <person name="Couloux A."/>
            <person name="Labadie K."/>
            <person name="Pelletier E."/>
            <person name="Souciet J-L."/>
            <person name="Boekhout T."/>
            <person name="Gabaldon T."/>
            <person name="Wincker P."/>
            <person name="Dujon B."/>
        </authorList>
    </citation>
    <scope>NUCLEOTIDE SEQUENCE</scope>
    <source>
        <strain evidence="1">CBS 1993</strain>
    </source>
</reference>
<dbReference type="OrthoDB" id="680339at2759"/>
<dbReference type="HOGENOM" id="CLU_3143306_0_0_1"/>
<keyword evidence="2" id="KW-1185">Reference proteome</keyword>
<gene>
    <name evidence="1" type="ORF">KUCA_T00005342001</name>
</gene>
<organism evidence="1 2">
    <name type="scientific">Kuraishia capsulata CBS 1993</name>
    <dbReference type="NCBI Taxonomy" id="1382522"/>
    <lineage>
        <taxon>Eukaryota</taxon>
        <taxon>Fungi</taxon>
        <taxon>Dikarya</taxon>
        <taxon>Ascomycota</taxon>
        <taxon>Saccharomycotina</taxon>
        <taxon>Pichiomycetes</taxon>
        <taxon>Pichiales</taxon>
        <taxon>Pichiaceae</taxon>
        <taxon>Kuraishia</taxon>
    </lineage>
</organism>
<name>W6MRL3_9ASCO</name>